<name>S7NI26_MYOBR</name>
<dbReference type="CDD" id="cd00199">
    <property type="entry name" value="WAP"/>
    <property type="match status" value="1"/>
</dbReference>
<dbReference type="Pfam" id="PF00095">
    <property type="entry name" value="WAP"/>
    <property type="match status" value="1"/>
</dbReference>
<reference evidence="3 4" key="1">
    <citation type="journal article" date="2013" name="Nat. Commun.">
        <title>Genome analysis reveals insights into physiology and longevity of the Brandt's bat Myotis brandtii.</title>
        <authorList>
            <person name="Seim I."/>
            <person name="Fang X."/>
            <person name="Xiong Z."/>
            <person name="Lobanov A.V."/>
            <person name="Huang Z."/>
            <person name="Ma S."/>
            <person name="Feng Y."/>
            <person name="Turanov A.A."/>
            <person name="Zhu Y."/>
            <person name="Lenz T.L."/>
            <person name="Gerashchenko M.V."/>
            <person name="Fan D."/>
            <person name="Hee Yim S."/>
            <person name="Yao X."/>
            <person name="Jordan D."/>
            <person name="Xiong Y."/>
            <person name="Ma Y."/>
            <person name="Lyapunov A.N."/>
            <person name="Chen G."/>
            <person name="Kulakova O.I."/>
            <person name="Sun Y."/>
            <person name="Lee S.G."/>
            <person name="Bronson R.T."/>
            <person name="Moskalev A.A."/>
            <person name="Sunyaev S.R."/>
            <person name="Zhang G."/>
            <person name="Krogh A."/>
            <person name="Wang J."/>
            <person name="Gladyshev V.N."/>
        </authorList>
    </citation>
    <scope>NUCLEOTIDE SEQUENCE [LARGE SCALE GENOMIC DNA]</scope>
</reference>
<dbReference type="PRINTS" id="PR00003">
    <property type="entry name" value="4DISULPHCORE"/>
</dbReference>
<dbReference type="Proteomes" id="UP000052978">
    <property type="component" value="Unassembled WGS sequence"/>
</dbReference>
<dbReference type="InterPro" id="IPR036645">
    <property type="entry name" value="Elafin-like_sf"/>
</dbReference>
<dbReference type="GO" id="GO:0005576">
    <property type="term" value="C:extracellular region"/>
    <property type="evidence" value="ECO:0007669"/>
    <property type="project" value="InterPro"/>
</dbReference>
<keyword evidence="1" id="KW-0732">Signal</keyword>
<dbReference type="AlphaFoldDB" id="S7NI26"/>
<organism evidence="3 4">
    <name type="scientific">Myotis brandtii</name>
    <name type="common">Brandt's bat</name>
    <dbReference type="NCBI Taxonomy" id="109478"/>
    <lineage>
        <taxon>Eukaryota</taxon>
        <taxon>Metazoa</taxon>
        <taxon>Chordata</taxon>
        <taxon>Craniata</taxon>
        <taxon>Vertebrata</taxon>
        <taxon>Euteleostomi</taxon>
        <taxon>Mammalia</taxon>
        <taxon>Eutheria</taxon>
        <taxon>Laurasiatheria</taxon>
        <taxon>Chiroptera</taxon>
        <taxon>Yangochiroptera</taxon>
        <taxon>Vespertilionidae</taxon>
        <taxon>Myotis</taxon>
    </lineage>
</organism>
<dbReference type="EMBL" id="KE164231">
    <property type="protein sequence ID" value="EPQ16215.1"/>
    <property type="molecule type" value="Genomic_DNA"/>
</dbReference>
<evidence type="ECO:0000259" key="2">
    <source>
        <dbReference type="PROSITE" id="PS51390"/>
    </source>
</evidence>
<dbReference type="SUPFAM" id="SSF57256">
    <property type="entry name" value="Elafin-like"/>
    <property type="match status" value="1"/>
</dbReference>
<dbReference type="InterPro" id="IPR008197">
    <property type="entry name" value="WAP_dom"/>
</dbReference>
<protein>
    <submittedName>
        <fullName evidence="3">Extracellular peptidase inhibitor</fullName>
    </submittedName>
</protein>
<keyword evidence="4" id="KW-1185">Reference proteome</keyword>
<feature type="signal peptide" evidence="1">
    <location>
        <begin position="1"/>
        <end position="22"/>
    </location>
</feature>
<proteinExistence type="predicted"/>
<evidence type="ECO:0000256" key="1">
    <source>
        <dbReference type="SAM" id="SignalP"/>
    </source>
</evidence>
<dbReference type="GO" id="GO:0030414">
    <property type="term" value="F:peptidase inhibitor activity"/>
    <property type="evidence" value="ECO:0007669"/>
    <property type="project" value="InterPro"/>
</dbReference>
<dbReference type="Gene3D" id="4.10.75.10">
    <property type="entry name" value="Elafin-like"/>
    <property type="match status" value="1"/>
</dbReference>
<feature type="domain" description="WAP" evidence="2">
    <location>
        <begin position="31"/>
        <end position="78"/>
    </location>
</feature>
<evidence type="ECO:0000313" key="3">
    <source>
        <dbReference type="EMBL" id="EPQ16215.1"/>
    </source>
</evidence>
<dbReference type="PROSITE" id="PS51390">
    <property type="entry name" value="WAP"/>
    <property type="match status" value="1"/>
</dbReference>
<dbReference type="SMART" id="SM00217">
    <property type="entry name" value="WAP"/>
    <property type="match status" value="1"/>
</dbReference>
<gene>
    <name evidence="3" type="ORF">D623_10001491</name>
</gene>
<accession>S7NI26</accession>
<feature type="chain" id="PRO_5004554666" evidence="1">
    <location>
        <begin position="23"/>
        <end position="115"/>
    </location>
</feature>
<evidence type="ECO:0000313" key="4">
    <source>
        <dbReference type="Proteomes" id="UP000052978"/>
    </source>
</evidence>
<sequence length="115" mass="12238">MKTCTVFVLVAFITVGMEMACGDPLTPLVQEQQRPGVCPKVSEDFVGHCSVGCIGDASCPKRMKCCNHGCGRVCKIALPAVSINQSRAAQGCNNFLVDFAKADECSRVHSLQESG</sequence>